<dbReference type="OrthoDB" id="2419789at2759"/>
<protein>
    <submittedName>
        <fullName evidence="1">Uncharacterized protein</fullName>
    </submittedName>
</protein>
<reference evidence="1 2" key="1">
    <citation type="submission" date="2018-06" db="EMBL/GenBank/DDBJ databases">
        <title>Comparative genomics reveals the genomic features of Rhizophagus irregularis, R. cerebriforme, R. diaphanum and Gigaspora rosea, and their symbiotic lifestyle signature.</title>
        <authorList>
            <person name="Morin E."/>
            <person name="San Clemente H."/>
            <person name="Chen E.C.H."/>
            <person name="De La Providencia I."/>
            <person name="Hainaut M."/>
            <person name="Kuo A."/>
            <person name="Kohler A."/>
            <person name="Murat C."/>
            <person name="Tang N."/>
            <person name="Roy S."/>
            <person name="Loubradou J."/>
            <person name="Henrissat B."/>
            <person name="Grigoriev I.V."/>
            <person name="Corradi N."/>
            <person name="Roux C."/>
            <person name="Martin F.M."/>
        </authorList>
    </citation>
    <scope>NUCLEOTIDE SEQUENCE [LARGE SCALE GENOMIC DNA]</scope>
    <source>
        <strain evidence="1 2">DAOM 194757</strain>
    </source>
</reference>
<sequence>MPDKVIKWISFLNDLKENFYMFFGQKLLIAIESLNNEDFEPTEQEIKFAEQLYNDFKVTDEIFGLREELLNNPEFEEEFRQFCLISTSNIYDYPLLYEFVKEKIYYIIINQQQVEGLFNKLDLKTHPNMLSNIKQSKLRLLLGNIDKENIAFELAEIHVKCQKKILSMKGI</sequence>
<evidence type="ECO:0000313" key="2">
    <source>
        <dbReference type="Proteomes" id="UP000266673"/>
    </source>
</evidence>
<evidence type="ECO:0000313" key="1">
    <source>
        <dbReference type="EMBL" id="RIB10424.1"/>
    </source>
</evidence>
<gene>
    <name evidence="1" type="ORF">C2G38_2043499</name>
</gene>
<comment type="caution">
    <text evidence="1">The sequence shown here is derived from an EMBL/GenBank/DDBJ whole genome shotgun (WGS) entry which is preliminary data.</text>
</comment>
<proteinExistence type="predicted"/>
<accession>A0A397UJW3</accession>
<name>A0A397UJW3_9GLOM</name>
<dbReference type="EMBL" id="QKWP01001252">
    <property type="protein sequence ID" value="RIB10424.1"/>
    <property type="molecule type" value="Genomic_DNA"/>
</dbReference>
<dbReference type="AlphaFoldDB" id="A0A397UJW3"/>
<keyword evidence="2" id="KW-1185">Reference proteome</keyword>
<dbReference type="Proteomes" id="UP000266673">
    <property type="component" value="Unassembled WGS sequence"/>
</dbReference>
<organism evidence="1 2">
    <name type="scientific">Gigaspora rosea</name>
    <dbReference type="NCBI Taxonomy" id="44941"/>
    <lineage>
        <taxon>Eukaryota</taxon>
        <taxon>Fungi</taxon>
        <taxon>Fungi incertae sedis</taxon>
        <taxon>Mucoromycota</taxon>
        <taxon>Glomeromycotina</taxon>
        <taxon>Glomeromycetes</taxon>
        <taxon>Diversisporales</taxon>
        <taxon>Gigasporaceae</taxon>
        <taxon>Gigaspora</taxon>
    </lineage>
</organism>